<organism evidence="1 2">
    <name type="scientific">Colletotrichum truncatum</name>
    <name type="common">Anthracnose fungus</name>
    <name type="synonym">Colletotrichum capsici</name>
    <dbReference type="NCBI Taxonomy" id="5467"/>
    <lineage>
        <taxon>Eukaryota</taxon>
        <taxon>Fungi</taxon>
        <taxon>Dikarya</taxon>
        <taxon>Ascomycota</taxon>
        <taxon>Pezizomycotina</taxon>
        <taxon>Sordariomycetes</taxon>
        <taxon>Hypocreomycetidae</taxon>
        <taxon>Glomerellales</taxon>
        <taxon>Glomerellaceae</taxon>
        <taxon>Colletotrichum</taxon>
        <taxon>Colletotrichum truncatum species complex</taxon>
    </lineage>
</organism>
<reference evidence="1 2" key="1">
    <citation type="journal article" date="2020" name="Phytopathology">
        <title>Genome Sequence Resources of Colletotrichum truncatum, C. plurivorum, C. musicola, and C. sojae: Four Species Pathogenic to Soybean (Glycine max).</title>
        <authorList>
            <person name="Rogerio F."/>
            <person name="Boufleur T.R."/>
            <person name="Ciampi-Guillardi M."/>
            <person name="Sukno S.A."/>
            <person name="Thon M.R."/>
            <person name="Massola Junior N.S."/>
            <person name="Baroncelli R."/>
        </authorList>
    </citation>
    <scope>NUCLEOTIDE SEQUENCE [LARGE SCALE GENOMIC DNA]</scope>
    <source>
        <strain evidence="1 2">CMES1059</strain>
    </source>
</reference>
<protein>
    <submittedName>
        <fullName evidence="1">Uncharacterized protein</fullName>
    </submittedName>
</protein>
<keyword evidence="2" id="KW-1185">Reference proteome</keyword>
<gene>
    <name evidence="1" type="ORF">CTRU02_215789</name>
</gene>
<name>A0ACC3YBP4_COLTU</name>
<comment type="caution">
    <text evidence="1">The sequence shown here is derived from an EMBL/GenBank/DDBJ whole genome shotgun (WGS) entry which is preliminary data.</text>
</comment>
<accession>A0ACC3YBP4</accession>
<dbReference type="EMBL" id="VUJX02000020">
    <property type="protein sequence ID" value="KAL0929248.1"/>
    <property type="molecule type" value="Genomic_DNA"/>
</dbReference>
<dbReference type="Proteomes" id="UP000805649">
    <property type="component" value="Unassembled WGS sequence"/>
</dbReference>
<proteinExistence type="predicted"/>
<evidence type="ECO:0000313" key="2">
    <source>
        <dbReference type="Proteomes" id="UP000805649"/>
    </source>
</evidence>
<sequence length="93" mass="10285">MKICAALYALRAVTPENPDNAPTPFQLLNLDASAPPFYPSEDAAFVGAPLYDQMIRVTVRAVEAVSQRLRSTTRGPKRQGTREVEYDDDDVNT</sequence>
<evidence type="ECO:0000313" key="1">
    <source>
        <dbReference type="EMBL" id="KAL0929248.1"/>
    </source>
</evidence>